<dbReference type="EMBL" id="NRRY01000044">
    <property type="protein sequence ID" value="MBK1620646.1"/>
    <property type="molecule type" value="Genomic_DNA"/>
</dbReference>
<evidence type="ECO:0000313" key="5">
    <source>
        <dbReference type="Proteomes" id="UP001138768"/>
    </source>
</evidence>
<dbReference type="Pfam" id="PF02563">
    <property type="entry name" value="Poly_export"/>
    <property type="match status" value="1"/>
</dbReference>
<keyword evidence="5" id="KW-1185">Reference proteome</keyword>
<dbReference type="Gene3D" id="3.30.1950.10">
    <property type="entry name" value="wza like domain"/>
    <property type="match status" value="1"/>
</dbReference>
<dbReference type="AlphaFoldDB" id="A0A9X0WBY9"/>
<organism evidence="4 5">
    <name type="scientific">Lamprobacter modestohalophilus</name>
    <dbReference type="NCBI Taxonomy" id="1064514"/>
    <lineage>
        <taxon>Bacteria</taxon>
        <taxon>Pseudomonadati</taxon>
        <taxon>Pseudomonadota</taxon>
        <taxon>Gammaproteobacteria</taxon>
        <taxon>Chromatiales</taxon>
        <taxon>Chromatiaceae</taxon>
        <taxon>Lamprobacter</taxon>
    </lineage>
</organism>
<protein>
    <recommendedName>
        <fullName evidence="6">Polysaccharide export protein</fullName>
    </recommendedName>
</protein>
<evidence type="ECO:0000259" key="3">
    <source>
        <dbReference type="Pfam" id="PF10531"/>
    </source>
</evidence>
<evidence type="ECO:0000256" key="1">
    <source>
        <dbReference type="ARBA" id="ARBA00022729"/>
    </source>
</evidence>
<name>A0A9X0WBY9_9GAMM</name>
<dbReference type="Pfam" id="PF10531">
    <property type="entry name" value="SLBB"/>
    <property type="match status" value="1"/>
</dbReference>
<dbReference type="InterPro" id="IPR019554">
    <property type="entry name" value="Soluble_ligand-bd"/>
</dbReference>
<reference evidence="4 5" key="1">
    <citation type="journal article" date="2020" name="Microorganisms">
        <title>Osmotic Adaptation and Compatible Solute Biosynthesis of Phototrophic Bacteria as Revealed from Genome Analyses.</title>
        <authorList>
            <person name="Imhoff J.F."/>
            <person name="Rahn T."/>
            <person name="Kunzel S."/>
            <person name="Keller A."/>
            <person name="Neulinger S.C."/>
        </authorList>
    </citation>
    <scope>NUCLEOTIDE SEQUENCE [LARGE SCALE GENOMIC DNA]</scope>
    <source>
        <strain evidence="4 5">DSM 25653</strain>
    </source>
</reference>
<dbReference type="PANTHER" id="PTHR33619">
    <property type="entry name" value="POLYSACCHARIDE EXPORT PROTEIN GFCE-RELATED"/>
    <property type="match status" value="1"/>
</dbReference>
<evidence type="ECO:0008006" key="6">
    <source>
        <dbReference type="Google" id="ProtNLM"/>
    </source>
</evidence>
<dbReference type="InterPro" id="IPR003715">
    <property type="entry name" value="Poly_export_N"/>
</dbReference>
<sequence>MITEYHGETERMTIPACPKHRLQRLGLVLWLGLLLLAMPQLLPAQGADYQLGPGDKLRITVFAEPYLSGEYIVSANGSVSMPLIEPVKVGGRTLPEAEDLVEQGLRAGFIGDPNVAIEILGYRPFFIIGEVKSPGSYPYVADMSVLHAVAIAGGFTARAAKQKIEIQRNGKVMRSIQNTTPVFPDDIITVKQRFF</sequence>
<accession>A0A9X0WBY9</accession>
<dbReference type="Proteomes" id="UP001138768">
    <property type="component" value="Unassembled WGS sequence"/>
</dbReference>
<dbReference type="InterPro" id="IPR049712">
    <property type="entry name" value="Poly_export"/>
</dbReference>
<feature type="domain" description="Polysaccharide export protein N-terminal" evidence="2">
    <location>
        <begin position="44"/>
        <end position="119"/>
    </location>
</feature>
<evidence type="ECO:0000313" key="4">
    <source>
        <dbReference type="EMBL" id="MBK1620646.1"/>
    </source>
</evidence>
<proteinExistence type="predicted"/>
<feature type="domain" description="Soluble ligand binding" evidence="3">
    <location>
        <begin position="125"/>
        <end position="174"/>
    </location>
</feature>
<comment type="caution">
    <text evidence="4">The sequence shown here is derived from an EMBL/GenBank/DDBJ whole genome shotgun (WGS) entry which is preliminary data.</text>
</comment>
<gene>
    <name evidence="4" type="ORF">CKO42_19875</name>
</gene>
<evidence type="ECO:0000259" key="2">
    <source>
        <dbReference type="Pfam" id="PF02563"/>
    </source>
</evidence>
<dbReference type="PANTHER" id="PTHR33619:SF3">
    <property type="entry name" value="POLYSACCHARIDE EXPORT PROTEIN GFCE-RELATED"/>
    <property type="match status" value="1"/>
</dbReference>
<keyword evidence="1" id="KW-0732">Signal</keyword>
<dbReference type="Gene3D" id="3.10.560.10">
    <property type="entry name" value="Outer membrane lipoprotein wza domain like"/>
    <property type="match status" value="1"/>
</dbReference>
<dbReference type="GO" id="GO:0015159">
    <property type="term" value="F:polysaccharide transmembrane transporter activity"/>
    <property type="evidence" value="ECO:0007669"/>
    <property type="project" value="InterPro"/>
</dbReference>